<dbReference type="Gene3D" id="1.25.40.10">
    <property type="entry name" value="Tetratricopeptide repeat domain"/>
    <property type="match status" value="2"/>
</dbReference>
<dbReference type="PANTHER" id="PTHR11102">
    <property type="entry name" value="SEL-1-LIKE PROTEIN"/>
    <property type="match status" value="1"/>
</dbReference>
<dbReference type="EMBL" id="RAXZ01000005">
    <property type="protein sequence ID" value="RKG54034.1"/>
    <property type="molecule type" value="Genomic_DNA"/>
</dbReference>
<evidence type="ECO:0000313" key="1">
    <source>
        <dbReference type="EMBL" id="RKG54034.1"/>
    </source>
</evidence>
<accession>A0A3A8GG63</accession>
<dbReference type="SUPFAM" id="SSF81901">
    <property type="entry name" value="HCP-like"/>
    <property type="match status" value="2"/>
</dbReference>
<dbReference type="SMART" id="SM00671">
    <property type="entry name" value="SEL1"/>
    <property type="match status" value="6"/>
</dbReference>
<dbReference type="InterPro" id="IPR011990">
    <property type="entry name" value="TPR-like_helical_dom_sf"/>
</dbReference>
<name>A0A3A8GG63_9GAMM</name>
<reference evidence="1 2" key="1">
    <citation type="submission" date="2018-09" db="EMBL/GenBank/DDBJ databases">
        <title>The draft genome of Acinetobacter spp. strains.</title>
        <authorList>
            <person name="Qin J."/>
            <person name="Feng Y."/>
            <person name="Zong Z."/>
        </authorList>
    </citation>
    <scope>NUCLEOTIDE SEQUENCE [LARGE SCALE GENOMIC DNA]</scope>
    <source>
        <strain evidence="1 2">WCHAc060002</strain>
    </source>
</reference>
<gene>
    <name evidence="1" type="ORF">D7V64_06390</name>
</gene>
<dbReference type="InterPro" id="IPR050767">
    <property type="entry name" value="Sel1_AlgK"/>
</dbReference>
<dbReference type="PANTHER" id="PTHR11102:SF160">
    <property type="entry name" value="ERAD-ASSOCIATED E3 UBIQUITIN-PROTEIN LIGASE COMPONENT HRD3"/>
    <property type="match status" value="1"/>
</dbReference>
<sequence>MSKRLMLILILILGSVVFILHASEILNVNNKNYKNDNAEKKCVSPNGEVENFNSLDQYNIGSYYYLGVNGCSQNYNKAYEYFIKSANQNNANAQLMISTFYFEGIVVNIDKDKAIEWLVKSANQNNALAEYNLGMLYLEGDGIKKDSKEAYKWLSKAANKNDERAQFNLSLMYRNGDGVQVDQNKSIEWLRKAAENGHIKAMNDLATLYLNGQGLNRNINNAKYWYLKSAKLGSSESAFSLGMIFISEGKYEDALPSLIYASDLGNENAMYNLGLMYENGVGVKADNKISFSWYQKAVKNGSNEAVQKLKQFQ</sequence>
<organism evidence="1 2">
    <name type="scientific">Acinetobacter cumulans</name>
    <dbReference type="NCBI Taxonomy" id="2136182"/>
    <lineage>
        <taxon>Bacteria</taxon>
        <taxon>Pseudomonadati</taxon>
        <taxon>Pseudomonadota</taxon>
        <taxon>Gammaproteobacteria</taxon>
        <taxon>Moraxellales</taxon>
        <taxon>Moraxellaceae</taxon>
        <taxon>Acinetobacter</taxon>
    </lineage>
</organism>
<dbReference type="AlphaFoldDB" id="A0A3A8GG63"/>
<dbReference type="InterPro" id="IPR006597">
    <property type="entry name" value="Sel1-like"/>
</dbReference>
<dbReference type="Proteomes" id="UP000281084">
    <property type="component" value="Unassembled WGS sequence"/>
</dbReference>
<dbReference type="Pfam" id="PF08238">
    <property type="entry name" value="Sel1"/>
    <property type="match status" value="6"/>
</dbReference>
<evidence type="ECO:0008006" key="3">
    <source>
        <dbReference type="Google" id="ProtNLM"/>
    </source>
</evidence>
<protein>
    <recommendedName>
        <fullName evidence="3">Sel1 repeat family protein</fullName>
    </recommendedName>
</protein>
<comment type="caution">
    <text evidence="1">The sequence shown here is derived from an EMBL/GenBank/DDBJ whole genome shotgun (WGS) entry which is preliminary data.</text>
</comment>
<evidence type="ECO:0000313" key="2">
    <source>
        <dbReference type="Proteomes" id="UP000281084"/>
    </source>
</evidence>
<proteinExistence type="predicted"/>
<dbReference type="RefSeq" id="WP_120367201.1">
    <property type="nucleotide sequence ID" value="NZ_RAXZ01000005.1"/>
</dbReference>